<dbReference type="EMBL" id="ABXH02000015">
    <property type="protein sequence ID" value="EEP44478.1"/>
    <property type="molecule type" value="Genomic_DNA"/>
</dbReference>
<organism evidence="1 2">
    <name type="scientific">Collinsella intestinalis DSM 13280</name>
    <dbReference type="NCBI Taxonomy" id="521003"/>
    <lineage>
        <taxon>Bacteria</taxon>
        <taxon>Bacillati</taxon>
        <taxon>Actinomycetota</taxon>
        <taxon>Coriobacteriia</taxon>
        <taxon>Coriobacteriales</taxon>
        <taxon>Coriobacteriaceae</taxon>
        <taxon>Collinsella</taxon>
    </lineage>
</organism>
<dbReference type="AlphaFoldDB" id="C4F9V0"/>
<gene>
    <name evidence="1" type="ORF">COLINT_02834</name>
</gene>
<sequence>MVVRAVCKLLRATIENMRGMRGRVAGMRHDSSSDRCRVGYG</sequence>
<dbReference type="Proteomes" id="UP000003295">
    <property type="component" value="Unassembled WGS sequence"/>
</dbReference>
<reference evidence="1 2" key="1">
    <citation type="submission" date="2009-04" db="EMBL/GenBank/DDBJ databases">
        <authorList>
            <person name="Weinstock G."/>
            <person name="Sodergren E."/>
            <person name="Clifton S."/>
            <person name="Fulton L."/>
            <person name="Fulton B."/>
            <person name="Courtney L."/>
            <person name="Fronick C."/>
            <person name="Harrison M."/>
            <person name="Strong C."/>
            <person name="Farmer C."/>
            <person name="Delahaunty K."/>
            <person name="Markovic C."/>
            <person name="Hall O."/>
            <person name="Minx P."/>
            <person name="Tomlinson C."/>
            <person name="Mitreva M."/>
            <person name="Nelson J."/>
            <person name="Hou S."/>
            <person name="Wollam A."/>
            <person name="Pepin K.H."/>
            <person name="Johnson M."/>
            <person name="Bhonagiri V."/>
            <person name="Nash W.E."/>
            <person name="Warren W."/>
            <person name="Chinwalla A."/>
            <person name="Mardis E.R."/>
            <person name="Wilson R.K."/>
        </authorList>
    </citation>
    <scope>NUCLEOTIDE SEQUENCE [LARGE SCALE GENOMIC DNA]</scope>
    <source>
        <strain evidence="1 2">DSM 13280</strain>
    </source>
</reference>
<evidence type="ECO:0000313" key="1">
    <source>
        <dbReference type="EMBL" id="EEP44478.1"/>
    </source>
</evidence>
<comment type="caution">
    <text evidence="1">The sequence shown here is derived from an EMBL/GenBank/DDBJ whole genome shotgun (WGS) entry which is preliminary data.</text>
</comment>
<name>C4F9V0_9ACTN</name>
<proteinExistence type="predicted"/>
<protein>
    <submittedName>
        <fullName evidence="1">Uncharacterized protein</fullName>
    </submittedName>
</protein>
<evidence type="ECO:0000313" key="2">
    <source>
        <dbReference type="Proteomes" id="UP000003295"/>
    </source>
</evidence>
<accession>C4F9V0</accession>
<dbReference type="HOGENOM" id="CLU_3268540_0_0_11"/>